<keyword evidence="1" id="KW-1133">Transmembrane helix</keyword>
<evidence type="ECO:0000313" key="3">
    <source>
        <dbReference type="Proteomes" id="UP000254554"/>
    </source>
</evidence>
<dbReference type="Proteomes" id="UP000254554">
    <property type="component" value="Unassembled WGS sequence"/>
</dbReference>
<dbReference type="GeneID" id="93292829"/>
<keyword evidence="1" id="KW-0472">Membrane</keyword>
<organism evidence="2 3">
    <name type="scientific">Fluoribacter dumoffii</name>
    <dbReference type="NCBI Taxonomy" id="463"/>
    <lineage>
        <taxon>Bacteria</taxon>
        <taxon>Pseudomonadati</taxon>
        <taxon>Pseudomonadota</taxon>
        <taxon>Gammaproteobacteria</taxon>
        <taxon>Legionellales</taxon>
        <taxon>Legionellaceae</taxon>
        <taxon>Fluoribacter</taxon>
    </lineage>
</organism>
<dbReference type="RefSeq" id="WP_010652691.1">
    <property type="nucleotide sequence ID" value="NZ_UGGT01000001.1"/>
</dbReference>
<reference evidence="2 3" key="1">
    <citation type="submission" date="2018-06" db="EMBL/GenBank/DDBJ databases">
        <authorList>
            <consortium name="Pathogen Informatics"/>
            <person name="Doyle S."/>
        </authorList>
    </citation>
    <scope>NUCLEOTIDE SEQUENCE [LARGE SCALE GENOMIC DNA]</scope>
    <source>
        <strain evidence="2 3">NCTC11370</strain>
    </source>
</reference>
<keyword evidence="1" id="KW-0812">Transmembrane</keyword>
<dbReference type="AlphaFoldDB" id="A0A377G6R0"/>
<protein>
    <submittedName>
        <fullName evidence="2">Uncharacterized protein</fullName>
    </submittedName>
</protein>
<dbReference type="OrthoDB" id="5653982at2"/>
<accession>A0A377G6R0</accession>
<feature type="transmembrane region" description="Helical" evidence="1">
    <location>
        <begin position="140"/>
        <end position="162"/>
    </location>
</feature>
<name>A0A377G6R0_9GAMM</name>
<evidence type="ECO:0000256" key="1">
    <source>
        <dbReference type="SAM" id="Phobius"/>
    </source>
</evidence>
<keyword evidence="3" id="KW-1185">Reference proteome</keyword>
<dbReference type="CDD" id="cd21821">
    <property type="entry name" value="MavE"/>
    <property type="match status" value="1"/>
</dbReference>
<proteinExistence type="predicted"/>
<evidence type="ECO:0000313" key="2">
    <source>
        <dbReference type="EMBL" id="STO20486.1"/>
    </source>
</evidence>
<sequence length="164" mass="18558">MAFEHNFILKCLDYMEHILTDVQELEEAIKGCTENKIKDPRYQLNSKITDSSHWSEPDKLRLSASAFEAIARASLFFYSEKDGRAHEIHCANTEFLERYLPAITVNTDPSDRINSVKKKIGQIKKELREKLGQGENPHAFFTPVTAGLVVLAAATTVALLSYRT</sequence>
<dbReference type="EMBL" id="UGGT01000001">
    <property type="protein sequence ID" value="STO20486.1"/>
    <property type="molecule type" value="Genomic_DNA"/>
</dbReference>
<gene>
    <name evidence="2" type="ORF">NCTC11370_00541</name>
</gene>